<dbReference type="Proteomes" id="UP001054945">
    <property type="component" value="Unassembled WGS sequence"/>
</dbReference>
<evidence type="ECO:0000313" key="2">
    <source>
        <dbReference type="EMBL" id="GIY06436.1"/>
    </source>
</evidence>
<name>A0AAV4QBT5_CAEEX</name>
<organism evidence="2 3">
    <name type="scientific">Caerostris extrusa</name>
    <name type="common">Bark spider</name>
    <name type="synonym">Caerostris bankana</name>
    <dbReference type="NCBI Taxonomy" id="172846"/>
    <lineage>
        <taxon>Eukaryota</taxon>
        <taxon>Metazoa</taxon>
        <taxon>Ecdysozoa</taxon>
        <taxon>Arthropoda</taxon>
        <taxon>Chelicerata</taxon>
        <taxon>Arachnida</taxon>
        <taxon>Araneae</taxon>
        <taxon>Araneomorphae</taxon>
        <taxon>Entelegynae</taxon>
        <taxon>Araneoidea</taxon>
        <taxon>Araneidae</taxon>
        <taxon>Caerostris</taxon>
    </lineage>
</organism>
<feature type="non-terminal residue" evidence="2">
    <location>
        <position position="1"/>
    </location>
</feature>
<protein>
    <submittedName>
        <fullName evidence="2">Uncharacterized protein</fullName>
    </submittedName>
</protein>
<dbReference type="AlphaFoldDB" id="A0AAV4QBT5"/>
<comment type="caution">
    <text evidence="2">The sequence shown here is derived from an EMBL/GenBank/DDBJ whole genome shotgun (WGS) entry which is preliminary data.</text>
</comment>
<evidence type="ECO:0000313" key="3">
    <source>
        <dbReference type="Proteomes" id="UP001054945"/>
    </source>
</evidence>
<feature type="transmembrane region" description="Helical" evidence="1">
    <location>
        <begin position="12"/>
        <end position="29"/>
    </location>
</feature>
<reference evidence="2 3" key="1">
    <citation type="submission" date="2021-06" db="EMBL/GenBank/DDBJ databases">
        <title>Caerostris extrusa draft genome.</title>
        <authorList>
            <person name="Kono N."/>
            <person name="Arakawa K."/>
        </authorList>
    </citation>
    <scope>NUCLEOTIDE SEQUENCE [LARGE SCALE GENOMIC DNA]</scope>
</reference>
<gene>
    <name evidence="2" type="ORF">CEXT_605161</name>
</gene>
<keyword evidence="1" id="KW-0812">Transmembrane</keyword>
<keyword evidence="1" id="KW-1133">Transmembrane helix</keyword>
<proteinExistence type="predicted"/>
<accession>A0AAV4QBT5</accession>
<sequence>TSDRTPDGSYVLYGVSSCFRLLQSIWFLGMPRSPERLSRDYGLNVCCRQVETLKLKAWTTS</sequence>
<dbReference type="EMBL" id="BPLR01005959">
    <property type="protein sequence ID" value="GIY06436.1"/>
    <property type="molecule type" value="Genomic_DNA"/>
</dbReference>
<evidence type="ECO:0000256" key="1">
    <source>
        <dbReference type="SAM" id="Phobius"/>
    </source>
</evidence>
<keyword evidence="1" id="KW-0472">Membrane</keyword>
<keyword evidence="3" id="KW-1185">Reference proteome</keyword>